<dbReference type="Pfam" id="PF08242">
    <property type="entry name" value="Methyltransf_12"/>
    <property type="match status" value="1"/>
</dbReference>
<feature type="compositionally biased region" description="Pro residues" evidence="2">
    <location>
        <begin position="1"/>
        <end position="10"/>
    </location>
</feature>
<dbReference type="InterPro" id="IPR013217">
    <property type="entry name" value="Methyltransf_12"/>
</dbReference>
<dbReference type="Gene3D" id="3.40.50.150">
    <property type="entry name" value="Vaccinia Virus protein VP39"/>
    <property type="match status" value="1"/>
</dbReference>
<dbReference type="GO" id="GO:0032259">
    <property type="term" value="P:methylation"/>
    <property type="evidence" value="ECO:0007669"/>
    <property type="project" value="UniProtKB-KW"/>
</dbReference>
<keyword evidence="5" id="KW-1185">Reference proteome</keyword>
<reference evidence="4" key="1">
    <citation type="journal article" date="2014" name="Int. J. Syst. Evol. Microbiol.">
        <title>Complete genome sequence of Corynebacterium casei LMG S-19264T (=DSM 44701T), isolated from a smear-ripened cheese.</title>
        <authorList>
            <consortium name="US DOE Joint Genome Institute (JGI-PGF)"/>
            <person name="Walter F."/>
            <person name="Albersmeier A."/>
            <person name="Kalinowski J."/>
            <person name="Ruckert C."/>
        </authorList>
    </citation>
    <scope>NUCLEOTIDE SEQUENCE</scope>
    <source>
        <strain evidence="4">JCM 4714</strain>
    </source>
</reference>
<evidence type="ECO:0000313" key="5">
    <source>
        <dbReference type="Proteomes" id="UP000655443"/>
    </source>
</evidence>
<organism evidence="4 5">
    <name type="scientific">Streptomyces alanosinicus</name>
    <dbReference type="NCBI Taxonomy" id="68171"/>
    <lineage>
        <taxon>Bacteria</taxon>
        <taxon>Bacillati</taxon>
        <taxon>Actinomycetota</taxon>
        <taxon>Actinomycetes</taxon>
        <taxon>Kitasatosporales</taxon>
        <taxon>Streptomycetaceae</taxon>
        <taxon>Streptomyces</taxon>
    </lineage>
</organism>
<evidence type="ECO:0000313" key="4">
    <source>
        <dbReference type="EMBL" id="GHE12926.1"/>
    </source>
</evidence>
<proteinExistence type="predicted"/>
<accession>A0A918YRC5</accession>
<sequence>MQNDPPPLPESCPGGDGQPGRRMGAEAYRQGTISHRVPEELHRLHLLEQVLDPGTIAILDRLGVAPTWRCAELGAGAGSVAGWLADRCPDGRVVATDIDTDFLRRTNGPENLEILQHDAAVDDFTPGSFDLVHARALLSHIRDRDAVLAKMAAWLAPGGWLVVEDAVFLPAEASPYPEFRELLWAIETLFAQVQGSDVRWGRRIPAALAGCGLVDVGLSVTPSVCGNGGIHQEFWRANFTQAAAAIVQTGLLTTVEVDTAVNCLEDPGFSDLACLFVSGWARKPELVP</sequence>
<dbReference type="PANTHER" id="PTHR43861">
    <property type="entry name" value="TRANS-ACONITATE 2-METHYLTRANSFERASE-RELATED"/>
    <property type="match status" value="1"/>
</dbReference>
<protein>
    <submittedName>
        <fullName evidence="4">Methyltransferase</fullName>
    </submittedName>
</protein>
<keyword evidence="4" id="KW-0489">Methyltransferase</keyword>
<dbReference type="CDD" id="cd02440">
    <property type="entry name" value="AdoMet_MTases"/>
    <property type="match status" value="1"/>
</dbReference>
<dbReference type="AlphaFoldDB" id="A0A918YRC5"/>
<dbReference type="GO" id="GO:0017000">
    <property type="term" value="P:antibiotic biosynthetic process"/>
    <property type="evidence" value="ECO:0007669"/>
    <property type="project" value="UniProtKB-ARBA"/>
</dbReference>
<dbReference type="InterPro" id="IPR029063">
    <property type="entry name" value="SAM-dependent_MTases_sf"/>
</dbReference>
<evidence type="ECO:0000259" key="3">
    <source>
        <dbReference type="Pfam" id="PF08242"/>
    </source>
</evidence>
<feature type="region of interest" description="Disordered" evidence="2">
    <location>
        <begin position="1"/>
        <end position="23"/>
    </location>
</feature>
<evidence type="ECO:0000256" key="1">
    <source>
        <dbReference type="ARBA" id="ARBA00022679"/>
    </source>
</evidence>
<gene>
    <name evidence="4" type="ORF">GCM10010339_78180</name>
</gene>
<dbReference type="EMBL" id="BMVG01000037">
    <property type="protein sequence ID" value="GHE12926.1"/>
    <property type="molecule type" value="Genomic_DNA"/>
</dbReference>
<dbReference type="PANTHER" id="PTHR43861:SF3">
    <property type="entry name" value="PUTATIVE (AFU_ORTHOLOGUE AFUA_2G14390)-RELATED"/>
    <property type="match status" value="1"/>
</dbReference>
<keyword evidence="1" id="KW-0808">Transferase</keyword>
<reference evidence="4" key="2">
    <citation type="submission" date="2020-09" db="EMBL/GenBank/DDBJ databases">
        <authorList>
            <person name="Sun Q."/>
            <person name="Ohkuma M."/>
        </authorList>
    </citation>
    <scope>NUCLEOTIDE SEQUENCE</scope>
    <source>
        <strain evidence="4">JCM 4714</strain>
    </source>
</reference>
<name>A0A918YRC5_9ACTN</name>
<feature type="domain" description="Methyltransferase type 12" evidence="3">
    <location>
        <begin position="72"/>
        <end position="161"/>
    </location>
</feature>
<evidence type="ECO:0000256" key="2">
    <source>
        <dbReference type="SAM" id="MobiDB-lite"/>
    </source>
</evidence>
<dbReference type="SUPFAM" id="SSF53335">
    <property type="entry name" value="S-adenosyl-L-methionine-dependent methyltransferases"/>
    <property type="match status" value="1"/>
</dbReference>
<dbReference type="GO" id="GO:0008168">
    <property type="term" value="F:methyltransferase activity"/>
    <property type="evidence" value="ECO:0007669"/>
    <property type="project" value="UniProtKB-KW"/>
</dbReference>
<comment type="caution">
    <text evidence="4">The sequence shown here is derived from an EMBL/GenBank/DDBJ whole genome shotgun (WGS) entry which is preliminary data.</text>
</comment>
<dbReference type="Proteomes" id="UP000655443">
    <property type="component" value="Unassembled WGS sequence"/>
</dbReference>